<protein>
    <submittedName>
        <fullName evidence="1">ATG27 domain protein</fullName>
    </submittedName>
</protein>
<dbReference type="OrthoDB" id="29460at2759"/>
<dbReference type="EMBL" id="JATN01000322">
    <property type="protein sequence ID" value="EUC55015.1"/>
    <property type="molecule type" value="Genomic_DNA"/>
</dbReference>
<comment type="caution">
    <text evidence="1">The sequence shown here is derived from an EMBL/GenBank/DDBJ whole genome shotgun (WGS) entry which is preliminary data.</text>
</comment>
<dbReference type="AlphaFoldDB" id="X8IZ45"/>
<proteinExistence type="predicted"/>
<evidence type="ECO:0000313" key="1">
    <source>
        <dbReference type="EMBL" id="EUC55015.1"/>
    </source>
</evidence>
<name>X8IZ45_9AGAM</name>
<evidence type="ECO:0000313" key="2">
    <source>
        <dbReference type="Proteomes" id="UP000030108"/>
    </source>
</evidence>
<gene>
    <name evidence="1" type="ORF">RSOL_082870</name>
</gene>
<sequence>MTVISERPDHRLEPPRTIYVVPVAGNFPDRQLNVTAKLAQKTDSMNHGTLAA</sequence>
<accession>X8IZ45</accession>
<organism evidence="1 2">
    <name type="scientific">Rhizoctonia solani AG-3 Rhs1AP</name>
    <dbReference type="NCBI Taxonomy" id="1086054"/>
    <lineage>
        <taxon>Eukaryota</taxon>
        <taxon>Fungi</taxon>
        <taxon>Dikarya</taxon>
        <taxon>Basidiomycota</taxon>
        <taxon>Agaricomycotina</taxon>
        <taxon>Agaricomycetes</taxon>
        <taxon>Cantharellales</taxon>
        <taxon>Ceratobasidiaceae</taxon>
        <taxon>Rhizoctonia</taxon>
    </lineage>
</organism>
<reference evidence="2" key="1">
    <citation type="journal article" date="2014" name="Genome Announc.">
        <title>Draft genome sequence of the plant-pathogenic soil fungus Rhizoctonia solani anastomosis group 3 strain Rhs1AP.</title>
        <authorList>
            <person name="Cubeta M.A."/>
            <person name="Thomas E."/>
            <person name="Dean R.A."/>
            <person name="Jabaji S."/>
            <person name="Neate S.M."/>
            <person name="Tavantzis S."/>
            <person name="Toda T."/>
            <person name="Vilgalys R."/>
            <person name="Bharathan N."/>
            <person name="Fedorova-Abrams N."/>
            <person name="Pakala S.B."/>
            <person name="Pakala S.M."/>
            <person name="Zafar N."/>
            <person name="Joardar V."/>
            <person name="Losada L."/>
            <person name="Nierman W.C."/>
        </authorList>
    </citation>
    <scope>NUCLEOTIDE SEQUENCE [LARGE SCALE GENOMIC DNA]</scope>
    <source>
        <strain evidence="2">AG-3</strain>
    </source>
</reference>
<dbReference type="Proteomes" id="UP000030108">
    <property type="component" value="Unassembled WGS sequence"/>
</dbReference>